<sequence>MFIQFALILAILTIIFFIGEYTRKKGFDNLKISRNIDKDRVLPGEEFRLTTTIENNKRLPISFLMLSEKMPGDIEFVSDSNKFKEGADLWHLSKYTISWHERKRRICKLKCNKRGAYILRDINVTVGDLFGRSAETVAVEDFLEILVYPRLINMNNVEFANTNLQGNNYVKRWIHQDPLYIKGIREYNVEDRMKDIHWKSSLKMNRLMVKEYDFTSDRDLTIIVNGQCGEPYWGTIQPTLIENGITVAASLASKAIKEGVPSGMWTNCQLVGMKTKIINEISPDINALRKIMELSARMSYSITIKFSDYLKSKIKDLNPNSTYVIITPYLDEDSVGILSKLKRKGILIKIIDVSLESTVTYISGIEKIDYKGGITV</sequence>
<dbReference type="OrthoDB" id="9789943at2"/>
<name>A0A401USG9_9CLOT</name>
<accession>A0A401USG9</accession>
<dbReference type="Proteomes" id="UP000287872">
    <property type="component" value="Unassembled WGS sequence"/>
</dbReference>
<reference evidence="1 2" key="1">
    <citation type="submission" date="2018-11" db="EMBL/GenBank/DDBJ databases">
        <title>Genome sequencing and assembly of Clostridium tagluense strain A121.</title>
        <authorList>
            <person name="Murakami T."/>
            <person name="Segawa T."/>
            <person name="Shcherbakova V.A."/>
            <person name="Mori H."/>
            <person name="Yoshimura Y."/>
        </authorList>
    </citation>
    <scope>NUCLEOTIDE SEQUENCE [LARGE SCALE GENOMIC DNA]</scope>
    <source>
        <strain evidence="1 2">A121</strain>
    </source>
</reference>
<dbReference type="EMBL" id="BHYK01000035">
    <property type="protein sequence ID" value="GCD12502.1"/>
    <property type="molecule type" value="Genomic_DNA"/>
</dbReference>
<dbReference type="RefSeq" id="WP_125005250.1">
    <property type="nucleotide sequence ID" value="NZ_BHYK01000035.1"/>
</dbReference>
<evidence type="ECO:0000313" key="1">
    <source>
        <dbReference type="EMBL" id="GCD12502.1"/>
    </source>
</evidence>
<dbReference type="PANTHER" id="PTHR34351:SF2">
    <property type="entry name" value="DUF58 DOMAIN-CONTAINING PROTEIN"/>
    <property type="match status" value="1"/>
</dbReference>
<gene>
    <name evidence="1" type="ORF">Ctaglu_41250</name>
</gene>
<organism evidence="1 2">
    <name type="scientific">Clostridium tagluense</name>
    <dbReference type="NCBI Taxonomy" id="360422"/>
    <lineage>
        <taxon>Bacteria</taxon>
        <taxon>Bacillati</taxon>
        <taxon>Bacillota</taxon>
        <taxon>Clostridia</taxon>
        <taxon>Eubacteriales</taxon>
        <taxon>Clostridiaceae</taxon>
        <taxon>Clostridium</taxon>
    </lineage>
</organism>
<dbReference type="AlphaFoldDB" id="A0A401USG9"/>
<comment type="caution">
    <text evidence="1">The sequence shown here is derived from an EMBL/GenBank/DDBJ whole genome shotgun (WGS) entry which is preliminary data.</text>
</comment>
<evidence type="ECO:0000313" key="2">
    <source>
        <dbReference type="Proteomes" id="UP000287872"/>
    </source>
</evidence>
<proteinExistence type="predicted"/>
<keyword evidence="2" id="KW-1185">Reference proteome</keyword>
<protein>
    <submittedName>
        <fullName evidence="1">Uncharacterized protein</fullName>
    </submittedName>
</protein>
<dbReference type="PANTHER" id="PTHR34351">
    <property type="entry name" value="SLR1927 PROTEIN-RELATED"/>
    <property type="match status" value="1"/>
</dbReference>